<sequence>MFEKISQKYEALFVLGLAGVFASPAGFCTDVCIASDRVGWHTGGSSGEIEIPNGDHRYRITPSGMVVVENNDGSALGQMQAMRYAEKTMNVDTDSGQGMVLEKGIAYMDCLRYTVDQGLIHMTSGSLAQTDPANKLGYQALPVVEGASEVVTELSNRNGSLGPQDAWHSRGELTFRATIPANTVVEMIQAGVGAGSMYSVVYKPVIATKAASKTVEIGEVQGGGKSRMVKPAWTGTTSGSGGLAYICRLQSQPRQGQDDAP</sequence>
<dbReference type="AlphaFoldDB" id="A0A8K0V4N1"/>
<keyword evidence="2" id="KW-1185">Reference proteome</keyword>
<accession>A0A8K0V4N1</accession>
<name>A0A8K0V4N1_9ENTR</name>
<dbReference type="EMBL" id="JAEPBH010000014">
    <property type="protein sequence ID" value="MBK4715070.1"/>
    <property type="molecule type" value="Genomic_DNA"/>
</dbReference>
<protein>
    <submittedName>
        <fullName evidence="1">Uncharacterized protein</fullName>
    </submittedName>
</protein>
<gene>
    <name evidence="1" type="ORF">JJB97_06955</name>
</gene>
<evidence type="ECO:0000313" key="2">
    <source>
        <dbReference type="Proteomes" id="UP000659047"/>
    </source>
</evidence>
<organism evidence="1 2">
    <name type="scientific">Tenebrionibacter intestinalis</name>
    <dbReference type="NCBI Taxonomy" id="2799638"/>
    <lineage>
        <taxon>Bacteria</taxon>
        <taxon>Pseudomonadati</taxon>
        <taxon>Pseudomonadota</taxon>
        <taxon>Gammaproteobacteria</taxon>
        <taxon>Enterobacterales</taxon>
        <taxon>Enterobacteriaceae</taxon>
        <taxon>Tenebrionibacter/Tenebrionicola group</taxon>
        <taxon>Tenebrionibacter</taxon>
    </lineage>
</organism>
<reference evidence="1" key="1">
    <citation type="submission" date="2021-01" db="EMBL/GenBank/DDBJ databases">
        <title>Intestinitalea alba gen. nov., sp. nov., a novel genus of the family Enterobacteriaceae, isolated from the gut of the plastic-eating mealworm Tenebrio molitor L.</title>
        <authorList>
            <person name="Yang Y."/>
        </authorList>
    </citation>
    <scope>NUCLEOTIDE SEQUENCE</scope>
    <source>
        <strain evidence="1">BIT-L3</strain>
    </source>
</reference>
<comment type="caution">
    <text evidence="1">The sequence shown here is derived from an EMBL/GenBank/DDBJ whole genome shotgun (WGS) entry which is preliminary data.</text>
</comment>
<dbReference type="Proteomes" id="UP000659047">
    <property type="component" value="Unassembled WGS sequence"/>
</dbReference>
<dbReference type="RefSeq" id="WP_238713291.1">
    <property type="nucleotide sequence ID" value="NZ_JAEPBH010000014.1"/>
</dbReference>
<evidence type="ECO:0000313" key="1">
    <source>
        <dbReference type="EMBL" id="MBK4715070.1"/>
    </source>
</evidence>
<proteinExistence type="predicted"/>